<gene>
    <name evidence="1" type="ORF">S01H4_23759</name>
</gene>
<evidence type="ECO:0000313" key="1">
    <source>
        <dbReference type="EMBL" id="GAG80351.1"/>
    </source>
</evidence>
<name>X1C7F7_9ZZZZ</name>
<proteinExistence type="predicted"/>
<comment type="caution">
    <text evidence="1">The sequence shown here is derived from an EMBL/GenBank/DDBJ whole genome shotgun (WGS) entry which is preliminary data.</text>
</comment>
<accession>X1C7F7</accession>
<dbReference type="EMBL" id="BART01011068">
    <property type="protein sequence ID" value="GAG80351.1"/>
    <property type="molecule type" value="Genomic_DNA"/>
</dbReference>
<sequence>MYEPNLSTIRMIEKAIRDRNGELTRTELWKSLPKKTKYQTFKQALDYLIESVKVILKDNKLIWIFDPEMVELLMKRSVPV</sequence>
<reference evidence="1" key="1">
    <citation type="journal article" date="2014" name="Front. Microbiol.">
        <title>High frequency of phylogenetically diverse reductive dehalogenase-homologous genes in deep subseafloor sedimentary metagenomes.</title>
        <authorList>
            <person name="Kawai M."/>
            <person name="Futagami T."/>
            <person name="Toyoda A."/>
            <person name="Takaki Y."/>
            <person name="Nishi S."/>
            <person name="Hori S."/>
            <person name="Arai W."/>
            <person name="Tsubouchi T."/>
            <person name="Morono Y."/>
            <person name="Uchiyama I."/>
            <person name="Ito T."/>
            <person name="Fujiyama A."/>
            <person name="Inagaki F."/>
            <person name="Takami H."/>
        </authorList>
    </citation>
    <scope>NUCLEOTIDE SEQUENCE</scope>
    <source>
        <strain evidence="1">Expedition CK06-06</strain>
    </source>
</reference>
<protein>
    <submittedName>
        <fullName evidence="1">Uncharacterized protein</fullName>
    </submittedName>
</protein>
<organism evidence="1">
    <name type="scientific">marine sediment metagenome</name>
    <dbReference type="NCBI Taxonomy" id="412755"/>
    <lineage>
        <taxon>unclassified sequences</taxon>
        <taxon>metagenomes</taxon>
        <taxon>ecological metagenomes</taxon>
    </lineage>
</organism>
<dbReference type="AlphaFoldDB" id="X1C7F7"/>